<dbReference type="Proteomes" id="UP000236753">
    <property type="component" value="Unassembled WGS sequence"/>
</dbReference>
<sequence length="278" mass="32435">MFNLISWSGIFPTSTKSWFLGEVKNRALIKQVHDARMILIKDWGNESRITELRNQLENVFIDWKLAFGKQPLNGEYKDREFEDCPPYVCAGDFILDYADLLSKLRKEAYPLLLDLDKDIGYQYVSAILVLSEAAENRVDSMIKASWEMQRYESERNARSLENELLAQQNILRHLERLELFKKGGSRRKGKIYEPKASIKIISKNIHSTKFDDVLDELKDADKCLDYYESTSNPTGVLFTEVDDDAEIIFFMKRGDKPNAQKKLNYKRLRDILTEIKKT</sequence>
<evidence type="ECO:0000256" key="1">
    <source>
        <dbReference type="SAM" id="Coils"/>
    </source>
</evidence>
<feature type="coiled-coil region" evidence="1">
    <location>
        <begin position="143"/>
        <end position="177"/>
    </location>
</feature>
<accession>A0A1H5RZ12</accession>
<dbReference type="EMBL" id="FNUX01000001">
    <property type="protein sequence ID" value="SEF42761.1"/>
    <property type="molecule type" value="Genomic_DNA"/>
</dbReference>
<dbReference type="OrthoDB" id="10003014at2"/>
<name>A0A1H5RZ12_9PROT</name>
<gene>
    <name evidence="2" type="ORF">SAMN05216334_101283</name>
</gene>
<evidence type="ECO:0000313" key="2">
    <source>
        <dbReference type="EMBL" id="SEF42761.1"/>
    </source>
</evidence>
<protein>
    <submittedName>
        <fullName evidence="2">Uncharacterized protein</fullName>
    </submittedName>
</protein>
<evidence type="ECO:0000313" key="3">
    <source>
        <dbReference type="Proteomes" id="UP000236753"/>
    </source>
</evidence>
<dbReference type="RefSeq" id="WP_146059732.1">
    <property type="nucleotide sequence ID" value="NZ_FNUX01000001.1"/>
</dbReference>
<reference evidence="2 3" key="1">
    <citation type="submission" date="2016-10" db="EMBL/GenBank/DDBJ databases">
        <authorList>
            <person name="de Groot N.N."/>
        </authorList>
    </citation>
    <scope>NUCLEOTIDE SEQUENCE [LARGE SCALE GENOMIC DNA]</scope>
    <source>
        <strain evidence="2 3">Nm13</strain>
    </source>
</reference>
<dbReference type="AlphaFoldDB" id="A0A1H5RZ12"/>
<proteinExistence type="predicted"/>
<organism evidence="2 3">
    <name type="scientific">Nitrosomonas ureae</name>
    <dbReference type="NCBI Taxonomy" id="44577"/>
    <lineage>
        <taxon>Bacteria</taxon>
        <taxon>Pseudomonadati</taxon>
        <taxon>Pseudomonadota</taxon>
        <taxon>Betaproteobacteria</taxon>
        <taxon>Nitrosomonadales</taxon>
        <taxon>Nitrosomonadaceae</taxon>
        <taxon>Nitrosomonas</taxon>
    </lineage>
</organism>
<keyword evidence="1" id="KW-0175">Coiled coil</keyword>